<dbReference type="InterPro" id="IPR029063">
    <property type="entry name" value="SAM-dependent_MTases_sf"/>
</dbReference>
<evidence type="ECO:0000313" key="2">
    <source>
        <dbReference type="EMBL" id="RMA58567.1"/>
    </source>
</evidence>
<evidence type="ECO:0000313" key="3">
    <source>
        <dbReference type="Proteomes" id="UP000271339"/>
    </source>
</evidence>
<dbReference type="GO" id="GO:0032259">
    <property type="term" value="P:methylation"/>
    <property type="evidence" value="ECO:0007669"/>
    <property type="project" value="UniProtKB-KW"/>
</dbReference>
<dbReference type="Pfam" id="PF13489">
    <property type="entry name" value="Methyltransf_23"/>
    <property type="match status" value="1"/>
</dbReference>
<reference evidence="2 3" key="1">
    <citation type="submission" date="2018-10" db="EMBL/GenBank/DDBJ databases">
        <title>Genomic Encyclopedia of Archaeal and Bacterial Type Strains, Phase II (KMG-II): from individual species to whole genera.</title>
        <authorList>
            <person name="Goeker M."/>
        </authorList>
    </citation>
    <scope>NUCLEOTIDE SEQUENCE [LARGE SCALE GENOMIC DNA]</scope>
    <source>
        <strain evidence="2 3">DSM 23424</strain>
    </source>
</reference>
<accession>A0A3L9YGB0</accession>
<dbReference type="PANTHER" id="PTHR43861:SF3">
    <property type="entry name" value="PUTATIVE (AFU_ORTHOLOGUE AFUA_2G14390)-RELATED"/>
    <property type="match status" value="1"/>
</dbReference>
<protein>
    <submittedName>
        <fullName evidence="2">Methyltransferase family protein</fullName>
    </submittedName>
</protein>
<dbReference type="PANTHER" id="PTHR43861">
    <property type="entry name" value="TRANS-ACONITATE 2-METHYLTRANSFERASE-RELATED"/>
    <property type="match status" value="1"/>
</dbReference>
<dbReference type="SUPFAM" id="SSF53335">
    <property type="entry name" value="S-adenosyl-L-methionine-dependent methyltransferases"/>
    <property type="match status" value="1"/>
</dbReference>
<dbReference type="Gene3D" id="3.40.50.150">
    <property type="entry name" value="Vaccinia Virus protein VP39"/>
    <property type="match status" value="1"/>
</dbReference>
<keyword evidence="1 2" id="KW-0808">Transferase</keyword>
<organism evidence="2 3">
    <name type="scientific">Ulvibacter antarcticus</name>
    <dbReference type="NCBI Taxonomy" id="442714"/>
    <lineage>
        <taxon>Bacteria</taxon>
        <taxon>Pseudomonadati</taxon>
        <taxon>Bacteroidota</taxon>
        <taxon>Flavobacteriia</taxon>
        <taxon>Flavobacteriales</taxon>
        <taxon>Flavobacteriaceae</taxon>
        <taxon>Ulvibacter</taxon>
    </lineage>
</organism>
<dbReference type="RefSeq" id="WP_121907516.1">
    <property type="nucleotide sequence ID" value="NZ_REFC01000013.1"/>
</dbReference>
<gene>
    <name evidence="2" type="ORF">BXY75_1940</name>
</gene>
<dbReference type="Proteomes" id="UP000271339">
    <property type="component" value="Unassembled WGS sequence"/>
</dbReference>
<comment type="caution">
    <text evidence="2">The sequence shown here is derived from an EMBL/GenBank/DDBJ whole genome shotgun (WGS) entry which is preliminary data.</text>
</comment>
<dbReference type="AlphaFoldDB" id="A0A3L9YGB0"/>
<dbReference type="GO" id="GO:0008168">
    <property type="term" value="F:methyltransferase activity"/>
    <property type="evidence" value="ECO:0007669"/>
    <property type="project" value="UniProtKB-KW"/>
</dbReference>
<evidence type="ECO:0000256" key="1">
    <source>
        <dbReference type="ARBA" id="ARBA00022679"/>
    </source>
</evidence>
<keyword evidence="3" id="KW-1185">Reference proteome</keyword>
<dbReference type="CDD" id="cd02440">
    <property type="entry name" value="AdoMet_MTases"/>
    <property type="match status" value="1"/>
</dbReference>
<proteinExistence type="predicted"/>
<name>A0A3L9YGB0_9FLAO</name>
<dbReference type="EMBL" id="REFC01000013">
    <property type="protein sequence ID" value="RMA58567.1"/>
    <property type="molecule type" value="Genomic_DNA"/>
</dbReference>
<sequence length="197" mass="23639">MNILDKFHNWRRRRRWDKQYKEGKWDNLKSEKEAKRYFQIIDYLRKHGTANPSILDIGCGDGVLNDRMQDLEFSYFLGLDYSKVSIEQAKKKQFPKAEFISEDVHTFTPSRKFDVIVFNEAFYYIHESEKTIVLDRMMNHLNDNGLIITSIYREGIGCWEYFKENKKLKELDFTTITTDEELQYWKIGAYKKVVSSQ</sequence>
<dbReference type="OrthoDB" id="9789123at2"/>
<keyword evidence="2" id="KW-0489">Methyltransferase</keyword>